<dbReference type="SMART" id="SM00073">
    <property type="entry name" value="HPT"/>
    <property type="match status" value="1"/>
</dbReference>
<dbReference type="InterPro" id="IPR036641">
    <property type="entry name" value="HPT_dom_sf"/>
</dbReference>
<dbReference type="Proteomes" id="UP000241074">
    <property type="component" value="Chromosome"/>
</dbReference>
<name>A0A2P1PP55_9GAMM</name>
<sequence>MDPNAMDWNRLEALRPLQRPGKPDVIQQMVQAYLKNSDALMRALNAALVSQDHEVMTRSAHSLKSAAATIGANGLSQLAADMEAKFRNGQFDLAANLILRCEASHEAACRALIDRYPSSGSP</sequence>
<feature type="domain" description="HPt" evidence="3">
    <location>
        <begin position="22"/>
        <end position="116"/>
    </location>
</feature>
<evidence type="ECO:0000256" key="1">
    <source>
        <dbReference type="ARBA" id="ARBA00023012"/>
    </source>
</evidence>
<dbReference type="CDD" id="cd00088">
    <property type="entry name" value="HPT"/>
    <property type="match status" value="1"/>
</dbReference>
<dbReference type="InterPro" id="IPR008207">
    <property type="entry name" value="Sig_transdc_His_kin_Hpt_dom"/>
</dbReference>
<dbReference type="RefSeq" id="WP_106890559.1">
    <property type="nucleotide sequence ID" value="NZ_CP027860.1"/>
</dbReference>
<dbReference type="SUPFAM" id="SSF47226">
    <property type="entry name" value="Histidine-containing phosphotransfer domain, HPT domain"/>
    <property type="match status" value="1"/>
</dbReference>
<dbReference type="KEGG" id="xba:C7S18_05180"/>
<dbReference type="AlphaFoldDB" id="A0A2P1PP55"/>
<evidence type="ECO:0000256" key="2">
    <source>
        <dbReference type="PROSITE-ProRule" id="PRU00110"/>
    </source>
</evidence>
<protein>
    <recommendedName>
        <fullName evidence="3">HPt domain-containing protein</fullName>
    </recommendedName>
</protein>
<proteinExistence type="predicted"/>
<reference evidence="4 5" key="2">
    <citation type="submission" date="2018-03" db="EMBL/GenBank/DDBJ databases">
        <authorList>
            <person name="Keele B.F."/>
        </authorList>
    </citation>
    <scope>NUCLEOTIDE SEQUENCE [LARGE SCALE GENOMIC DNA]</scope>
    <source>
        <strain evidence="4 5">D13</strain>
    </source>
</reference>
<evidence type="ECO:0000259" key="3">
    <source>
        <dbReference type="PROSITE" id="PS50894"/>
    </source>
</evidence>
<evidence type="ECO:0000313" key="4">
    <source>
        <dbReference type="EMBL" id="AVP96631.1"/>
    </source>
</evidence>
<dbReference type="PROSITE" id="PS50894">
    <property type="entry name" value="HPT"/>
    <property type="match status" value="1"/>
</dbReference>
<dbReference type="GO" id="GO:0000160">
    <property type="term" value="P:phosphorelay signal transduction system"/>
    <property type="evidence" value="ECO:0007669"/>
    <property type="project" value="UniProtKB-KW"/>
</dbReference>
<reference evidence="4 5" key="1">
    <citation type="submission" date="2018-03" db="EMBL/GenBank/DDBJ databases">
        <title>Ahniella affigens gen. nov., sp. nov., a gammaproteobacterium isolated from sandy soil near a stream.</title>
        <authorList>
            <person name="Ko Y."/>
            <person name="Kim J.-H."/>
        </authorList>
    </citation>
    <scope>NUCLEOTIDE SEQUENCE [LARGE SCALE GENOMIC DNA]</scope>
    <source>
        <strain evidence="4 5">D13</strain>
    </source>
</reference>
<dbReference type="Gene3D" id="1.20.120.160">
    <property type="entry name" value="HPT domain"/>
    <property type="match status" value="1"/>
</dbReference>
<dbReference type="GO" id="GO:0004672">
    <property type="term" value="F:protein kinase activity"/>
    <property type="evidence" value="ECO:0007669"/>
    <property type="project" value="UniProtKB-ARBA"/>
</dbReference>
<feature type="modified residue" description="Phosphohistidine" evidence="2">
    <location>
        <position position="61"/>
    </location>
</feature>
<dbReference type="Pfam" id="PF01627">
    <property type="entry name" value="Hpt"/>
    <property type="match status" value="1"/>
</dbReference>
<keyword evidence="1" id="KW-0902">Two-component regulatory system</keyword>
<keyword evidence="5" id="KW-1185">Reference proteome</keyword>
<gene>
    <name evidence="4" type="ORF">C7S18_05180</name>
</gene>
<keyword evidence="2" id="KW-0597">Phosphoprotein</keyword>
<accession>A0A2P1PP55</accession>
<evidence type="ECO:0000313" key="5">
    <source>
        <dbReference type="Proteomes" id="UP000241074"/>
    </source>
</evidence>
<organism evidence="4 5">
    <name type="scientific">Ahniella affigens</name>
    <dbReference type="NCBI Taxonomy" id="2021234"/>
    <lineage>
        <taxon>Bacteria</taxon>
        <taxon>Pseudomonadati</taxon>
        <taxon>Pseudomonadota</taxon>
        <taxon>Gammaproteobacteria</taxon>
        <taxon>Lysobacterales</taxon>
        <taxon>Rhodanobacteraceae</taxon>
        <taxon>Ahniella</taxon>
    </lineage>
</organism>
<dbReference type="EMBL" id="CP027860">
    <property type="protein sequence ID" value="AVP96631.1"/>
    <property type="molecule type" value="Genomic_DNA"/>
</dbReference>